<evidence type="ECO:0000256" key="1">
    <source>
        <dbReference type="SAM" id="Phobius"/>
    </source>
</evidence>
<evidence type="ECO:0000313" key="2">
    <source>
        <dbReference type="EMBL" id="HEC67446.1"/>
    </source>
</evidence>
<dbReference type="NCBIfam" id="TIGR02532">
    <property type="entry name" value="IV_pilin_GFxxxE"/>
    <property type="match status" value="1"/>
</dbReference>
<name>A0A7C1VWB2_DESA2</name>
<dbReference type="AlphaFoldDB" id="A0A7C1VWB2"/>
<dbReference type="Gene3D" id="3.30.700.10">
    <property type="entry name" value="Glycoprotein, Type 4 Pilin"/>
    <property type="match status" value="1"/>
</dbReference>
<dbReference type="EMBL" id="DRIH01000045">
    <property type="protein sequence ID" value="HEC67446.1"/>
    <property type="molecule type" value="Genomic_DNA"/>
</dbReference>
<feature type="transmembrane region" description="Helical" evidence="1">
    <location>
        <begin position="12"/>
        <end position="35"/>
    </location>
</feature>
<dbReference type="InterPro" id="IPR045584">
    <property type="entry name" value="Pilin-like"/>
</dbReference>
<keyword evidence="1" id="KW-0472">Membrane</keyword>
<keyword evidence="1" id="KW-1133">Transmembrane helix</keyword>
<organism evidence="2">
    <name type="scientific">Desulfofervidus auxilii</name>
    <dbReference type="NCBI Taxonomy" id="1621989"/>
    <lineage>
        <taxon>Bacteria</taxon>
        <taxon>Pseudomonadati</taxon>
        <taxon>Thermodesulfobacteriota</taxon>
        <taxon>Candidatus Desulfofervidia</taxon>
        <taxon>Candidatus Desulfofervidales</taxon>
        <taxon>Candidatus Desulfofervidaceae</taxon>
        <taxon>Candidatus Desulfofervidus</taxon>
    </lineage>
</organism>
<dbReference type="Proteomes" id="UP000885738">
    <property type="component" value="Unassembled WGS sequence"/>
</dbReference>
<protein>
    <submittedName>
        <fullName evidence="2">Prepilin-type N-terminal cleavage/methylation domain-containing protein</fullName>
    </submittedName>
</protein>
<reference evidence="2" key="1">
    <citation type="journal article" date="2020" name="mSystems">
        <title>Genome- and Community-Level Interaction Insights into Carbon Utilization and Element Cycling Functions of Hydrothermarchaeota in Hydrothermal Sediment.</title>
        <authorList>
            <person name="Zhou Z."/>
            <person name="Liu Y."/>
            <person name="Xu W."/>
            <person name="Pan J."/>
            <person name="Luo Z.H."/>
            <person name="Li M."/>
        </authorList>
    </citation>
    <scope>NUCLEOTIDE SEQUENCE [LARGE SCALE GENOMIC DNA]</scope>
    <source>
        <strain evidence="2">HyVt-389</strain>
    </source>
</reference>
<dbReference type="InterPro" id="IPR012902">
    <property type="entry name" value="N_methyl_site"/>
</dbReference>
<keyword evidence="1" id="KW-0812">Transmembrane</keyword>
<proteinExistence type="predicted"/>
<gene>
    <name evidence="2" type="ORF">ENI35_01310</name>
</gene>
<dbReference type="Pfam" id="PF07963">
    <property type="entry name" value="N_methyl"/>
    <property type="match status" value="1"/>
</dbReference>
<dbReference type="SUPFAM" id="SSF54523">
    <property type="entry name" value="Pili subunits"/>
    <property type="match status" value="1"/>
</dbReference>
<comment type="caution">
    <text evidence="2">The sequence shown here is derived from an EMBL/GenBank/DDBJ whole genome shotgun (WGS) entry which is preliminary data.</text>
</comment>
<accession>A0A7C1VWB2</accession>
<sequence length="218" mass="22380">MKTVMMPYLPKNGFTLIELIVVIAIMSIIAALAVASYKAYVIIARNASALAQLNIVKNAQAVLVEEIQCYGVSAFGATLSNPPGGSGIGTILGGPLTSATAKTSGAMITGQNSQNIISAVPITVGSGIILRADTDGGNNSSCLIVVKHLNGDTVYGNDSDTVGVNYWVRNPAWVGQGVAAVVPGAFPAGLQIPSCTNKNDFQNAPGGGIPTANWTYKQ</sequence>